<evidence type="ECO:0000256" key="4">
    <source>
        <dbReference type="ARBA" id="ARBA00022840"/>
    </source>
</evidence>
<dbReference type="AlphaFoldDB" id="A0A4P8YGC2"/>
<dbReference type="Pfam" id="PF02734">
    <property type="entry name" value="Dak2"/>
    <property type="match status" value="1"/>
</dbReference>
<keyword evidence="2" id="KW-0547">Nucleotide-binding</keyword>
<dbReference type="InterPro" id="IPR036117">
    <property type="entry name" value="DhaL_dom_sf"/>
</dbReference>
<evidence type="ECO:0000313" key="7">
    <source>
        <dbReference type="EMBL" id="QCT19679.1"/>
    </source>
</evidence>
<gene>
    <name evidence="7" type="ORF">FEM41_08425</name>
</gene>
<keyword evidence="1" id="KW-0808">Transferase</keyword>
<dbReference type="SUPFAM" id="SSF82549">
    <property type="entry name" value="DAK1/DegV-like"/>
    <property type="match status" value="1"/>
</dbReference>
<dbReference type="OrthoDB" id="9806345at2"/>
<dbReference type="InterPro" id="IPR004006">
    <property type="entry name" value="DhaK_dom"/>
</dbReference>
<dbReference type="GO" id="GO:0004371">
    <property type="term" value="F:glycerone kinase activity"/>
    <property type="evidence" value="ECO:0007669"/>
    <property type="project" value="InterPro"/>
</dbReference>
<feature type="domain" description="DhaL" evidence="5">
    <location>
        <begin position="355"/>
        <end position="545"/>
    </location>
</feature>
<reference evidence="7 8" key="1">
    <citation type="submission" date="2019-05" db="EMBL/GenBank/DDBJ databases">
        <title>Complete genome sequence of Izhakiella calystegiae KSNA2, an endophyte isolated from beach morning glory (Calystegia soldanella).</title>
        <authorList>
            <person name="Jiang L."/>
            <person name="Jeong J.C."/>
            <person name="Kim C.Y."/>
            <person name="Kim D.H."/>
            <person name="Kim S.W."/>
            <person name="Lee j."/>
        </authorList>
    </citation>
    <scope>NUCLEOTIDE SEQUENCE [LARGE SCALE GENOMIC DNA]</scope>
    <source>
        <strain evidence="7 8">KSNA2</strain>
    </source>
</reference>
<evidence type="ECO:0000256" key="3">
    <source>
        <dbReference type="ARBA" id="ARBA00022777"/>
    </source>
</evidence>
<keyword evidence="3" id="KW-0418">Kinase</keyword>
<proteinExistence type="predicted"/>
<evidence type="ECO:0000259" key="6">
    <source>
        <dbReference type="PROSITE" id="PS51481"/>
    </source>
</evidence>
<name>A0A4P8YGC2_9ENTR</name>
<keyword evidence="4" id="KW-0067">ATP-binding</keyword>
<organism evidence="7 8">
    <name type="scientific">Jejubacter calystegiae</name>
    <dbReference type="NCBI Taxonomy" id="2579935"/>
    <lineage>
        <taxon>Bacteria</taxon>
        <taxon>Pseudomonadati</taxon>
        <taxon>Pseudomonadota</taxon>
        <taxon>Gammaproteobacteria</taxon>
        <taxon>Enterobacterales</taxon>
        <taxon>Enterobacteriaceae</taxon>
        <taxon>Jejubacter</taxon>
    </lineage>
</organism>
<dbReference type="Gene3D" id="1.25.40.340">
    <property type="match status" value="1"/>
</dbReference>
<evidence type="ECO:0000256" key="2">
    <source>
        <dbReference type="ARBA" id="ARBA00022741"/>
    </source>
</evidence>
<dbReference type="PANTHER" id="PTHR28629:SF4">
    <property type="entry name" value="TRIOKINASE_FMN CYCLASE"/>
    <property type="match status" value="1"/>
</dbReference>
<dbReference type="FunFam" id="3.40.50.10440:FF:000001">
    <property type="entry name" value="Dihydroxyacetone kinase, DhaK subunit"/>
    <property type="match status" value="1"/>
</dbReference>
<dbReference type="Gene3D" id="3.30.1180.20">
    <property type="entry name" value="Dihydroxyacetone kinase, domain 2"/>
    <property type="match status" value="1"/>
</dbReference>
<dbReference type="InterPro" id="IPR050861">
    <property type="entry name" value="Dihydroxyacetone_Kinase"/>
</dbReference>
<accession>A0A4P8YGC2</accession>
<dbReference type="Gene3D" id="3.40.50.10440">
    <property type="entry name" value="Dihydroxyacetone kinase, domain 1"/>
    <property type="match status" value="1"/>
</dbReference>
<dbReference type="SMART" id="SM01120">
    <property type="entry name" value="Dak2"/>
    <property type="match status" value="1"/>
</dbReference>
<dbReference type="RefSeq" id="WP_138095560.1">
    <property type="nucleotide sequence ID" value="NZ_CP040428.1"/>
</dbReference>
<dbReference type="Proteomes" id="UP000302163">
    <property type="component" value="Chromosome"/>
</dbReference>
<protein>
    <submittedName>
        <fullName evidence="7">DAK2 domain-containing protein</fullName>
    </submittedName>
</protein>
<dbReference type="GO" id="GO:0005524">
    <property type="term" value="F:ATP binding"/>
    <property type="evidence" value="ECO:0007669"/>
    <property type="project" value="UniProtKB-KW"/>
</dbReference>
<dbReference type="GO" id="GO:0019563">
    <property type="term" value="P:glycerol catabolic process"/>
    <property type="evidence" value="ECO:0007669"/>
    <property type="project" value="TreeGrafter"/>
</dbReference>
<evidence type="ECO:0000256" key="1">
    <source>
        <dbReference type="ARBA" id="ARBA00022679"/>
    </source>
</evidence>
<dbReference type="PANTHER" id="PTHR28629">
    <property type="entry name" value="TRIOKINASE/FMN CYCLASE"/>
    <property type="match status" value="1"/>
</dbReference>
<dbReference type="GO" id="GO:0005829">
    <property type="term" value="C:cytosol"/>
    <property type="evidence" value="ECO:0007669"/>
    <property type="project" value="TreeGrafter"/>
</dbReference>
<evidence type="ECO:0000313" key="8">
    <source>
        <dbReference type="Proteomes" id="UP000302163"/>
    </source>
</evidence>
<sequence length="552" mass="57953">MSGFFFDQREQLVDDAIEGVILSSPHRNLTRLDIEPGIRVVMRNDWNKSRVAVISGGGAGHEPADVGFVGRGMLTAAVCGDLFASPGVDAILNAIVAVTGDRGCLLIVKNYTGDRLNFGLAAEKAKRYGLKVEMVVVGDDIALPGNQPRGIAGTSLVHKIAGYAAEQGRSLGEVKEAARQASENVFSLGVALRSCSLPDGVEDEWRILPGQVEIGLGLHGEPGARTLNTRNSRALVDLMVEQLWQHAGGDVRLALLVNNLGGTSEMEMALIVKALAHSRLRDQVEFMIGPAPLMSALDMKGFSLSVLRLSDAFIDALQGPCETLGWRPLVPFTPVKMQPQRPTHDRVDALPSHNEAVAMRVAALTLSLIEIEADLNALDARVGDGNTGTAFAQGARDIARLLGLGALPLNDQAALLAFIGERLATVMGGTSGGLMSIFFTAAGRARLQGQPLAQALMVGLQQIKLYGGAEPGDRTLIDALQPALEALTEEGVIAAAAAACQGAEDTAAMSKANAGRSAYIASERLLGVKDPGAAAVATAFSALAEVEQKIAR</sequence>
<dbReference type="Pfam" id="PF02733">
    <property type="entry name" value="Dak1"/>
    <property type="match status" value="1"/>
</dbReference>
<dbReference type="PROSITE" id="PS51480">
    <property type="entry name" value="DHAL"/>
    <property type="match status" value="1"/>
</dbReference>
<dbReference type="KEGG" id="izh:FEM41_08425"/>
<keyword evidence="8" id="KW-1185">Reference proteome</keyword>
<dbReference type="SUPFAM" id="SSF101473">
    <property type="entry name" value="DhaL-like"/>
    <property type="match status" value="1"/>
</dbReference>
<dbReference type="InterPro" id="IPR004007">
    <property type="entry name" value="DhaL_dom"/>
</dbReference>
<evidence type="ECO:0000259" key="5">
    <source>
        <dbReference type="PROSITE" id="PS51480"/>
    </source>
</evidence>
<dbReference type="PROSITE" id="PS51481">
    <property type="entry name" value="DHAK"/>
    <property type="match status" value="1"/>
</dbReference>
<feature type="domain" description="DhaK" evidence="6">
    <location>
        <begin position="8"/>
        <end position="326"/>
    </location>
</feature>
<dbReference type="EMBL" id="CP040428">
    <property type="protein sequence ID" value="QCT19679.1"/>
    <property type="molecule type" value="Genomic_DNA"/>
</dbReference>